<evidence type="ECO:0000313" key="2">
    <source>
        <dbReference type="Proteomes" id="UP000471147"/>
    </source>
</evidence>
<dbReference type="GO" id="GO:0005737">
    <property type="term" value="C:cytoplasm"/>
    <property type="evidence" value="ECO:0007669"/>
    <property type="project" value="TreeGrafter"/>
</dbReference>
<dbReference type="InterPro" id="IPR036291">
    <property type="entry name" value="NAD(P)-bd_dom_sf"/>
</dbReference>
<dbReference type="PANTHER" id="PTHR43544">
    <property type="entry name" value="SHORT-CHAIN DEHYDROGENASE/REDUCTASE"/>
    <property type="match status" value="1"/>
</dbReference>
<dbReference type="SUPFAM" id="SSF51735">
    <property type="entry name" value="NAD(P)-binding Rossmann-fold domains"/>
    <property type="match status" value="1"/>
</dbReference>
<sequence>MAKTSALIIGASGGIGAAMADLVEQQGAFETVVRLSRHSSPAIDLCDENSIKVAAQILSQSEVAPTLICVTTGILHRDGKGPEKSLRELDPEWMLENYRLNAVGPALVAKHFLPIMPKSGRICLAILSARVGSISDNRLGGWHSYRASKAALNMLIRNLAIEWQRKNPESIVVGLHPGTVETALSAPFKGNPVHERFSAETAAGQLLDVLQNLTPADSGQLLAYDGAVIAP</sequence>
<dbReference type="GO" id="GO:0016491">
    <property type="term" value="F:oxidoreductase activity"/>
    <property type="evidence" value="ECO:0007669"/>
    <property type="project" value="TreeGrafter"/>
</dbReference>
<protein>
    <submittedName>
        <fullName evidence="1">SDR family NAD(P)-dependent oxidoreductase</fullName>
    </submittedName>
</protein>
<dbReference type="AlphaFoldDB" id="A0A6I4LTF2"/>
<dbReference type="RefSeq" id="WP_160352690.1">
    <property type="nucleotide sequence ID" value="NZ_SDWJ01000001.1"/>
</dbReference>
<dbReference type="Pfam" id="PF00106">
    <property type="entry name" value="adh_short"/>
    <property type="match status" value="1"/>
</dbReference>
<keyword evidence="2" id="KW-1185">Reference proteome</keyword>
<reference evidence="1 2" key="1">
    <citation type="submission" date="2019-01" db="EMBL/GenBank/DDBJ databases">
        <title>Sphingorhabdus lacus sp.nov., isolated from an oligotrophic freshwater lake.</title>
        <authorList>
            <person name="Park M."/>
        </authorList>
    </citation>
    <scope>NUCLEOTIDE SEQUENCE [LARGE SCALE GENOMIC DNA]</scope>
    <source>
        <strain evidence="1 2">IMCC26285</strain>
    </source>
</reference>
<evidence type="ECO:0000313" key="1">
    <source>
        <dbReference type="EMBL" id="MVZ96737.1"/>
    </source>
</evidence>
<proteinExistence type="predicted"/>
<dbReference type="Proteomes" id="UP000471147">
    <property type="component" value="Unassembled WGS sequence"/>
</dbReference>
<dbReference type="InterPro" id="IPR051468">
    <property type="entry name" value="Fungal_SecMetab_SDRs"/>
</dbReference>
<organism evidence="1 2">
    <name type="scientific">Sphingorhabdus profundilacus</name>
    <dbReference type="NCBI Taxonomy" id="2509718"/>
    <lineage>
        <taxon>Bacteria</taxon>
        <taxon>Pseudomonadati</taxon>
        <taxon>Pseudomonadota</taxon>
        <taxon>Alphaproteobacteria</taxon>
        <taxon>Sphingomonadales</taxon>
        <taxon>Sphingomonadaceae</taxon>
        <taxon>Sphingorhabdus</taxon>
    </lineage>
</organism>
<dbReference type="PANTHER" id="PTHR43544:SF12">
    <property type="entry name" value="NAD(P)-BINDING ROSSMANN-FOLD SUPERFAMILY PROTEIN"/>
    <property type="match status" value="1"/>
</dbReference>
<dbReference type="InterPro" id="IPR002347">
    <property type="entry name" value="SDR_fam"/>
</dbReference>
<comment type="caution">
    <text evidence="1">The sequence shown here is derived from an EMBL/GenBank/DDBJ whole genome shotgun (WGS) entry which is preliminary data.</text>
</comment>
<dbReference type="EMBL" id="SDWJ01000001">
    <property type="protein sequence ID" value="MVZ96737.1"/>
    <property type="molecule type" value="Genomic_DNA"/>
</dbReference>
<dbReference type="Gene3D" id="3.40.50.720">
    <property type="entry name" value="NAD(P)-binding Rossmann-like Domain"/>
    <property type="match status" value="1"/>
</dbReference>
<name>A0A6I4LTF2_9SPHN</name>
<accession>A0A6I4LTF2</accession>
<gene>
    <name evidence="1" type="ORF">EUU23_03325</name>
</gene>
<dbReference type="PRINTS" id="PR00081">
    <property type="entry name" value="GDHRDH"/>
</dbReference>
<dbReference type="OrthoDB" id="9785826at2"/>